<gene>
    <name evidence="16" type="primary">ATP8</name>
</gene>
<evidence type="ECO:0000256" key="4">
    <source>
        <dbReference type="ARBA" id="ARBA00022547"/>
    </source>
</evidence>
<keyword evidence="5 14" id="KW-0812">Transmembrane</keyword>
<evidence type="ECO:0000256" key="3">
    <source>
        <dbReference type="ARBA" id="ARBA00022448"/>
    </source>
</evidence>
<keyword evidence="4 14" id="KW-0138">CF(0)</keyword>
<dbReference type="AlphaFoldDB" id="A0A0U1YWX9"/>
<dbReference type="GO" id="GO:0015986">
    <property type="term" value="P:proton motive force-driven ATP synthesis"/>
    <property type="evidence" value="ECO:0007669"/>
    <property type="project" value="InterPro"/>
</dbReference>
<dbReference type="InterPro" id="IPR001421">
    <property type="entry name" value="ATP8_metazoa"/>
</dbReference>
<feature type="transmembrane region" description="Helical" evidence="15">
    <location>
        <begin position="6"/>
        <end position="26"/>
    </location>
</feature>
<keyword evidence="11" id="KW-0066">ATP synthesis</keyword>
<evidence type="ECO:0000256" key="11">
    <source>
        <dbReference type="ARBA" id="ARBA00023310"/>
    </source>
</evidence>
<dbReference type="EMBL" id="KP218262">
    <property type="protein sequence ID" value="AJH65806.1"/>
    <property type="molecule type" value="Genomic_DNA"/>
</dbReference>
<evidence type="ECO:0000256" key="5">
    <source>
        <dbReference type="ARBA" id="ARBA00022692"/>
    </source>
</evidence>
<geneLocation type="mitochondrion" evidence="16"/>
<evidence type="ECO:0000256" key="2">
    <source>
        <dbReference type="ARBA" id="ARBA00008892"/>
    </source>
</evidence>
<dbReference type="Pfam" id="PF00895">
    <property type="entry name" value="ATP-synt_8"/>
    <property type="match status" value="1"/>
</dbReference>
<evidence type="ECO:0000256" key="14">
    <source>
        <dbReference type="RuleBase" id="RU003661"/>
    </source>
</evidence>
<evidence type="ECO:0000313" key="16">
    <source>
        <dbReference type="EMBL" id="AJH65806.1"/>
    </source>
</evidence>
<reference evidence="16" key="2">
    <citation type="journal article" date="2015" name="Mitochondrial DNA">
        <title>The complete mitochondrial genome of the Vermiculated angelfish (Chaetodontoplus mesoleucus) (Perciformes: Pomacanthidae).</title>
        <authorList>
            <person name="Hsiao C."/>
            <person name="Shen K.N."/>
            <person name="Chen C.H."/>
            <person name="Chang C.W."/>
        </authorList>
    </citation>
    <scope>NUCLEOTIDE SEQUENCE</scope>
</reference>
<keyword evidence="7 15" id="KW-1133">Transmembrane helix</keyword>
<keyword evidence="8 14" id="KW-0406">Ion transport</keyword>
<keyword evidence="3 14" id="KW-0813">Transport</keyword>
<dbReference type="PANTHER" id="PTHR39937">
    <property type="entry name" value="ATP SYNTHASE PROTEIN 8"/>
    <property type="match status" value="1"/>
</dbReference>
<keyword evidence="6 14" id="KW-0375">Hydrogen ion transport</keyword>
<dbReference type="InterPro" id="IPR050635">
    <property type="entry name" value="ATPase_protein_8"/>
</dbReference>
<evidence type="ECO:0000256" key="10">
    <source>
        <dbReference type="ARBA" id="ARBA00023136"/>
    </source>
</evidence>
<evidence type="ECO:0000256" key="9">
    <source>
        <dbReference type="ARBA" id="ARBA00023128"/>
    </source>
</evidence>
<proteinExistence type="inferred from homology"/>
<dbReference type="GO" id="GO:0045259">
    <property type="term" value="C:proton-transporting ATP synthase complex"/>
    <property type="evidence" value="ECO:0007669"/>
    <property type="project" value="UniProtKB-KW"/>
</dbReference>
<dbReference type="PANTHER" id="PTHR39937:SF1">
    <property type="entry name" value="ATP SYNTHASE PROTEIN 8"/>
    <property type="match status" value="1"/>
</dbReference>
<keyword evidence="9 14" id="KW-0496">Mitochondrion</keyword>
<evidence type="ECO:0000256" key="12">
    <source>
        <dbReference type="ARBA" id="ARBA00053067"/>
    </source>
</evidence>
<comment type="function">
    <text evidence="12">Subunit 8, of the mitochondrial membrane ATP synthase complex (F(1)F(0) ATP synthase or Complex V) that produces ATP from ADP in the presence of a proton gradient across the membrane which is generated by electron transport complexes of the respiratory chain. ATP synthase complex consist of a soluble F(1) head domain - the catalytic core - and a membrane F(1) domain - the membrane proton channel. These two domains are linked by a central stalk rotating inside the F(1) region and a stationary peripheral stalk. During catalysis, ATP synthesis in the catalytic domain of F(1) is coupled via a rotary mechanism of the central stalk subunits to proton translocation. In vivo, can only synthesize ATP although its ATP hydrolase activity can be activated artificially in vitro. Part of the complex F(0) domain.</text>
</comment>
<evidence type="ECO:0000256" key="1">
    <source>
        <dbReference type="ARBA" id="ARBA00004304"/>
    </source>
</evidence>
<dbReference type="GO" id="GO:0031966">
    <property type="term" value="C:mitochondrial membrane"/>
    <property type="evidence" value="ECO:0007669"/>
    <property type="project" value="UniProtKB-SubCell"/>
</dbReference>
<comment type="subcellular location">
    <subcellularLocation>
        <location evidence="1 14">Mitochondrion membrane</location>
        <topology evidence="1 14">Single-pass membrane protein</topology>
    </subcellularLocation>
</comment>
<sequence>MPQLNPRPWLAIYFFAWLMFLAFLPFKVSDHSFPEEYADAATYISQPENWLWPWL</sequence>
<evidence type="ECO:0000256" key="13">
    <source>
        <dbReference type="ARBA" id="ARBA00064647"/>
    </source>
</evidence>
<evidence type="ECO:0000256" key="7">
    <source>
        <dbReference type="ARBA" id="ARBA00022989"/>
    </source>
</evidence>
<comment type="similarity">
    <text evidence="2 14">Belongs to the ATPase protein 8 family.</text>
</comment>
<evidence type="ECO:0000256" key="8">
    <source>
        <dbReference type="ARBA" id="ARBA00023065"/>
    </source>
</evidence>
<dbReference type="GO" id="GO:0015078">
    <property type="term" value="F:proton transmembrane transporter activity"/>
    <property type="evidence" value="ECO:0007669"/>
    <property type="project" value="InterPro"/>
</dbReference>
<dbReference type="GeneID" id="23629382"/>
<dbReference type="RefSeq" id="YP_009122048.1">
    <property type="nucleotide sequence ID" value="NC_026521.1"/>
</dbReference>
<protein>
    <recommendedName>
        <fullName evidence="14">ATP synthase complex subunit 8</fullName>
    </recommendedName>
</protein>
<name>A0A0U1YWX9_9TELE</name>
<reference evidence="16" key="1">
    <citation type="submission" date="2014-11" db="EMBL/GenBank/DDBJ databases">
        <authorList>
            <person name="Zhu J."/>
            <person name="Qi W."/>
            <person name="Song R."/>
        </authorList>
    </citation>
    <scope>NUCLEOTIDE SEQUENCE</scope>
</reference>
<evidence type="ECO:0000256" key="6">
    <source>
        <dbReference type="ARBA" id="ARBA00022781"/>
    </source>
</evidence>
<keyword evidence="10 15" id="KW-0472">Membrane</keyword>
<accession>A0A0U1YWX9</accession>
<comment type="subunit">
    <text evidence="13">Component of the ATP synthase complex composed at least of ATP5F1A/subunit alpha, ATP5F1B/subunit beta, ATP5MC1/subunit c (homooctomer), MT-ATP6/subunit a, MT-ATP8/subunit 8, ATP5ME/subunit e, ATP5MF/subunit f, ATP5MG/subunit g, ATP5MK/subunit k, ATP5MJ/subunit j, ATP5F1C/subunit gamma, ATP5F1D/subunit delta, ATP5F1E/subunit epsilon, ATP5PF/subunit F6, ATP5PB/subunit b, ATP5PD/subunit d, ATP5PO/subunit OSCP. ATP synthase complex consists of a soluble F(1) head domain (subunits alpha(3) and beta(3)) - the catalytic core - and a membrane F(0) domain - the membrane proton channel (subunits c, a, 8, e, f, g, k and j). These two domains are linked by a central stalk (subunits gamma, delta, and epsilon) rotating inside the F1 region and a stationary peripheral stalk (subunits F6, b, d, and OSCP).</text>
</comment>
<evidence type="ECO:0000256" key="15">
    <source>
        <dbReference type="SAM" id="Phobius"/>
    </source>
</evidence>
<dbReference type="CTD" id="4509"/>
<organism evidence="16">
    <name type="scientific">Chaetodontoplus mesoleucus</name>
    <name type="common">vermiculated angelfish</name>
    <dbReference type="NCBI Taxonomy" id="272785"/>
    <lineage>
        <taxon>Eukaryota</taxon>
        <taxon>Metazoa</taxon>
        <taxon>Chordata</taxon>
        <taxon>Craniata</taxon>
        <taxon>Vertebrata</taxon>
        <taxon>Euteleostomi</taxon>
        <taxon>Actinopterygii</taxon>
        <taxon>Neopterygii</taxon>
        <taxon>Teleostei</taxon>
        <taxon>Neoteleostei</taxon>
        <taxon>Acanthomorphata</taxon>
        <taxon>Eupercaria</taxon>
        <taxon>Pomacanthidae</taxon>
        <taxon>Chaetodontoplus</taxon>
    </lineage>
</organism>